<evidence type="ECO:0000256" key="2">
    <source>
        <dbReference type="ARBA" id="ARBA00007274"/>
    </source>
</evidence>
<sequence>MMSVIATLKNLAAAINDDLDAVLERDPAARSKAEVLIAYPGVHARILHRGAHRLWNADQKFLARALSHVSRVATGIEIHPAAKIGKRLFIDHGMGVVIGETAEIGDDVTLYHGVTLGGVSWEKGAKRHPTLGDGVVIGAGAKILGGFTVGDYAKVGSNAVVVKPVPDHATMVGSAARMIDKKSKNTETDDKAGENLRETPVKASEPDSSIRLDSPNDTSFNAYGLNPNSQDPVATSIAALLAHIQKQDERIDTLQAAICKLDPDFCKKELPPLCKDDLDLLKS</sequence>
<dbReference type="AlphaFoldDB" id="A0A1T0A2S3"/>
<dbReference type="STRING" id="34060.B0181_05140"/>
<evidence type="ECO:0000256" key="8">
    <source>
        <dbReference type="ARBA" id="ARBA00049486"/>
    </source>
</evidence>
<dbReference type="UniPathway" id="UPA00136">
    <property type="reaction ID" value="UER00199"/>
</dbReference>
<dbReference type="NCBIfam" id="NF041874">
    <property type="entry name" value="EPS_EpsC"/>
    <property type="match status" value="1"/>
</dbReference>
<dbReference type="InterPro" id="IPR005881">
    <property type="entry name" value="Ser_O-AcTrfase"/>
</dbReference>
<gene>
    <name evidence="11" type="ORF">B0181_05140</name>
</gene>
<dbReference type="Pfam" id="PF00132">
    <property type="entry name" value="Hexapep"/>
    <property type="match status" value="1"/>
</dbReference>
<evidence type="ECO:0000256" key="9">
    <source>
        <dbReference type="SAM" id="MobiDB-lite"/>
    </source>
</evidence>
<comment type="similarity">
    <text evidence="2">Belongs to the transferase hexapeptide repeat family.</text>
</comment>
<reference evidence="11 12" key="1">
    <citation type="submission" date="2017-02" db="EMBL/GenBank/DDBJ databases">
        <title>Draft genome sequence of Moraxella caviae CCUG 355 type strain.</title>
        <authorList>
            <person name="Engstrom-Jakobsson H."/>
            <person name="Salva-Serra F."/>
            <person name="Thorell K."/>
            <person name="Gonzales-Siles L."/>
            <person name="Karlsson R."/>
            <person name="Boulund F."/>
            <person name="Engstrand L."/>
            <person name="Moore E."/>
        </authorList>
    </citation>
    <scope>NUCLEOTIDE SEQUENCE [LARGE SCALE GENOMIC DNA]</scope>
    <source>
        <strain evidence="11 12">CCUG 355</strain>
    </source>
</reference>
<dbReference type="InterPro" id="IPR010493">
    <property type="entry name" value="Ser_AcTrfase_N"/>
</dbReference>
<evidence type="ECO:0000259" key="10">
    <source>
        <dbReference type="Pfam" id="PF06426"/>
    </source>
</evidence>
<comment type="caution">
    <text evidence="11">The sequence shown here is derived from an EMBL/GenBank/DDBJ whole genome shotgun (WGS) entry which is preliminary data.</text>
</comment>
<dbReference type="GO" id="GO:0005737">
    <property type="term" value="C:cytoplasm"/>
    <property type="evidence" value="ECO:0007669"/>
    <property type="project" value="InterPro"/>
</dbReference>
<dbReference type="EC" id="2.3.1.30" evidence="3"/>
<dbReference type="FunFam" id="2.160.10.10:FF:000007">
    <property type="entry name" value="Serine acetyltransferase"/>
    <property type="match status" value="1"/>
</dbReference>
<evidence type="ECO:0000256" key="1">
    <source>
        <dbReference type="ARBA" id="ARBA00004876"/>
    </source>
</evidence>
<evidence type="ECO:0000313" key="12">
    <source>
        <dbReference type="Proteomes" id="UP000190435"/>
    </source>
</evidence>
<feature type="domain" description="Serine acetyltransferase N-terminal" evidence="10">
    <location>
        <begin position="3"/>
        <end position="44"/>
    </location>
</feature>
<dbReference type="InterPro" id="IPR011004">
    <property type="entry name" value="Trimer_LpxA-like_sf"/>
</dbReference>
<evidence type="ECO:0000256" key="3">
    <source>
        <dbReference type="ARBA" id="ARBA00013266"/>
    </source>
</evidence>
<dbReference type="PANTHER" id="PTHR42811">
    <property type="entry name" value="SERINE ACETYLTRANSFERASE"/>
    <property type="match status" value="1"/>
</dbReference>
<comment type="catalytic activity">
    <reaction evidence="8">
        <text>L-serine + acetyl-CoA = O-acetyl-L-serine + CoA</text>
        <dbReference type="Rhea" id="RHEA:24560"/>
        <dbReference type="ChEBI" id="CHEBI:33384"/>
        <dbReference type="ChEBI" id="CHEBI:57287"/>
        <dbReference type="ChEBI" id="CHEBI:57288"/>
        <dbReference type="ChEBI" id="CHEBI:58340"/>
        <dbReference type="EC" id="2.3.1.30"/>
    </reaction>
</comment>
<dbReference type="InterPro" id="IPR053376">
    <property type="entry name" value="Serine_acetyltransferase"/>
</dbReference>
<dbReference type="InterPro" id="IPR045304">
    <property type="entry name" value="LbH_SAT"/>
</dbReference>
<dbReference type="InterPro" id="IPR001451">
    <property type="entry name" value="Hexapep"/>
</dbReference>
<evidence type="ECO:0000256" key="5">
    <source>
        <dbReference type="ARBA" id="ARBA00022605"/>
    </source>
</evidence>
<evidence type="ECO:0000256" key="7">
    <source>
        <dbReference type="ARBA" id="ARBA00023315"/>
    </source>
</evidence>
<keyword evidence="5" id="KW-0028">Amino-acid biosynthesis</keyword>
<evidence type="ECO:0000313" key="11">
    <source>
        <dbReference type="EMBL" id="OOR90044.1"/>
    </source>
</evidence>
<dbReference type="EMBL" id="MUXU01000034">
    <property type="protein sequence ID" value="OOR90044.1"/>
    <property type="molecule type" value="Genomic_DNA"/>
</dbReference>
<feature type="compositionally biased region" description="Basic and acidic residues" evidence="9">
    <location>
        <begin position="178"/>
        <end position="210"/>
    </location>
</feature>
<accession>A0A1T0A2S3</accession>
<comment type="pathway">
    <text evidence="1">Amino-acid biosynthesis; L-cysteine biosynthesis; L-cysteine from L-serine: step 1/2.</text>
</comment>
<dbReference type="Gene3D" id="1.10.3130.10">
    <property type="entry name" value="serine acetyltransferase, domain 1"/>
    <property type="match status" value="1"/>
</dbReference>
<keyword evidence="7" id="KW-0012">Acyltransferase</keyword>
<dbReference type="CDD" id="cd03354">
    <property type="entry name" value="LbH_SAT"/>
    <property type="match status" value="1"/>
</dbReference>
<dbReference type="GO" id="GO:0006535">
    <property type="term" value="P:cysteine biosynthetic process from serine"/>
    <property type="evidence" value="ECO:0007669"/>
    <property type="project" value="InterPro"/>
</dbReference>
<name>A0A1T0A2S3_9GAMM</name>
<protein>
    <recommendedName>
        <fullName evidence="4">Serine acetyltransferase</fullName>
        <ecNumber evidence="3">2.3.1.30</ecNumber>
    </recommendedName>
</protein>
<dbReference type="InterPro" id="IPR042122">
    <property type="entry name" value="Ser_AcTrfase_N_sf"/>
</dbReference>
<dbReference type="Pfam" id="PF06426">
    <property type="entry name" value="SATase_N"/>
    <property type="match status" value="1"/>
</dbReference>
<feature type="region of interest" description="Disordered" evidence="9">
    <location>
        <begin position="176"/>
        <end position="218"/>
    </location>
</feature>
<dbReference type="Gene3D" id="2.160.10.10">
    <property type="entry name" value="Hexapeptide repeat proteins"/>
    <property type="match status" value="1"/>
</dbReference>
<dbReference type="SUPFAM" id="SSF51161">
    <property type="entry name" value="Trimeric LpxA-like enzymes"/>
    <property type="match status" value="1"/>
</dbReference>
<evidence type="ECO:0000256" key="4">
    <source>
        <dbReference type="ARBA" id="ARBA00018522"/>
    </source>
</evidence>
<evidence type="ECO:0000256" key="6">
    <source>
        <dbReference type="ARBA" id="ARBA00022679"/>
    </source>
</evidence>
<dbReference type="GO" id="GO:0009001">
    <property type="term" value="F:serine O-acetyltransferase activity"/>
    <property type="evidence" value="ECO:0007669"/>
    <property type="project" value="UniProtKB-EC"/>
</dbReference>
<organism evidence="11 12">
    <name type="scientific">Moraxella caviae</name>
    <dbReference type="NCBI Taxonomy" id="34060"/>
    <lineage>
        <taxon>Bacteria</taxon>
        <taxon>Pseudomonadati</taxon>
        <taxon>Pseudomonadota</taxon>
        <taxon>Gammaproteobacteria</taxon>
        <taxon>Moraxellales</taxon>
        <taxon>Moraxellaceae</taxon>
        <taxon>Moraxella</taxon>
    </lineage>
</organism>
<keyword evidence="6 11" id="KW-0808">Transferase</keyword>
<proteinExistence type="inferred from homology"/>
<dbReference type="NCBIfam" id="TIGR01172">
    <property type="entry name" value="cysE"/>
    <property type="match status" value="1"/>
</dbReference>
<keyword evidence="12" id="KW-1185">Reference proteome</keyword>
<dbReference type="Proteomes" id="UP000190435">
    <property type="component" value="Unassembled WGS sequence"/>
</dbReference>